<evidence type="ECO:0000313" key="2">
    <source>
        <dbReference type="Proteomes" id="UP000177268"/>
    </source>
</evidence>
<reference evidence="1 2" key="1">
    <citation type="journal article" date="2016" name="Nat. Commun.">
        <title>Thousands of microbial genomes shed light on interconnected biogeochemical processes in an aquifer system.</title>
        <authorList>
            <person name="Anantharaman K."/>
            <person name="Brown C.T."/>
            <person name="Hug L.A."/>
            <person name="Sharon I."/>
            <person name="Castelle C.J."/>
            <person name="Probst A.J."/>
            <person name="Thomas B.C."/>
            <person name="Singh A."/>
            <person name="Wilkins M.J."/>
            <person name="Karaoz U."/>
            <person name="Brodie E.L."/>
            <person name="Williams K.H."/>
            <person name="Hubbard S.S."/>
            <person name="Banfield J.F."/>
        </authorList>
    </citation>
    <scope>NUCLEOTIDE SEQUENCE [LARGE SCALE GENOMIC DNA]</scope>
</reference>
<protein>
    <recommendedName>
        <fullName evidence="3">Peptidase C39 domain-containing protein</fullName>
    </recommendedName>
</protein>
<proteinExistence type="predicted"/>
<dbReference type="STRING" id="1798370.A2Z00_03620"/>
<evidence type="ECO:0008006" key="3">
    <source>
        <dbReference type="Google" id="ProtNLM"/>
    </source>
</evidence>
<dbReference type="Proteomes" id="UP000177268">
    <property type="component" value="Unassembled WGS sequence"/>
</dbReference>
<name>A0A1F5ZHX6_9BACT</name>
<comment type="caution">
    <text evidence="1">The sequence shown here is derived from an EMBL/GenBank/DDBJ whole genome shotgun (WGS) entry which is preliminary data.</text>
</comment>
<sequence>MLLGNLNIDVTQQTITSATGISKSDFNKNGIYINHMVRALQILTLDAMLWYKAHATIEDIRVLLDTYGYPVGVEWQGLFSDDEEIDDDTGHYSIVTCVDDERKALIIVDPYKDFATQDRIIGIQTFLKRWWDDNELKDRVSGKKRMIRDEQLLFIITHASASFPSLLGMMPGSSYNS</sequence>
<evidence type="ECO:0000313" key="1">
    <source>
        <dbReference type="EMBL" id="OGG11707.1"/>
    </source>
</evidence>
<dbReference type="EMBL" id="MFIZ01000018">
    <property type="protein sequence ID" value="OGG11707.1"/>
    <property type="molecule type" value="Genomic_DNA"/>
</dbReference>
<gene>
    <name evidence="1" type="ORF">A2Z00_03620</name>
</gene>
<accession>A0A1F5ZHX6</accession>
<dbReference type="Gene3D" id="3.90.70.10">
    <property type="entry name" value="Cysteine proteinases"/>
    <property type="match status" value="1"/>
</dbReference>
<dbReference type="AlphaFoldDB" id="A0A1F5ZHX6"/>
<organism evidence="1 2">
    <name type="scientific">Candidatus Gottesmanbacteria bacterium RBG_13_45_10</name>
    <dbReference type="NCBI Taxonomy" id="1798370"/>
    <lineage>
        <taxon>Bacteria</taxon>
        <taxon>Candidatus Gottesmaniibacteriota</taxon>
    </lineage>
</organism>